<feature type="transmembrane region" description="Helical" evidence="8">
    <location>
        <begin position="181"/>
        <end position="201"/>
    </location>
</feature>
<dbReference type="OrthoDB" id="1923497at2759"/>
<evidence type="ECO:0000313" key="9">
    <source>
        <dbReference type="EMBL" id="KMZ59563.1"/>
    </source>
</evidence>
<name>A0A0K9NSI7_ZOSMR</name>
<feature type="transmembrane region" description="Helical" evidence="8">
    <location>
        <begin position="364"/>
        <end position="389"/>
    </location>
</feature>
<feature type="transmembrane region" description="Helical" evidence="8">
    <location>
        <begin position="207"/>
        <end position="227"/>
    </location>
</feature>
<evidence type="ECO:0000313" key="10">
    <source>
        <dbReference type="Proteomes" id="UP000036987"/>
    </source>
</evidence>
<dbReference type="Pfam" id="PF03092">
    <property type="entry name" value="BT1"/>
    <property type="match status" value="1"/>
</dbReference>
<organism evidence="9 10">
    <name type="scientific">Zostera marina</name>
    <name type="common">Eelgrass</name>
    <dbReference type="NCBI Taxonomy" id="29655"/>
    <lineage>
        <taxon>Eukaryota</taxon>
        <taxon>Viridiplantae</taxon>
        <taxon>Streptophyta</taxon>
        <taxon>Embryophyta</taxon>
        <taxon>Tracheophyta</taxon>
        <taxon>Spermatophyta</taxon>
        <taxon>Magnoliopsida</taxon>
        <taxon>Liliopsida</taxon>
        <taxon>Zosteraceae</taxon>
        <taxon>Zostera</taxon>
    </lineage>
</organism>
<reference evidence="10" key="1">
    <citation type="journal article" date="2016" name="Nature">
        <title>The genome of the seagrass Zostera marina reveals angiosperm adaptation to the sea.</title>
        <authorList>
            <person name="Olsen J.L."/>
            <person name="Rouze P."/>
            <person name="Verhelst B."/>
            <person name="Lin Y.-C."/>
            <person name="Bayer T."/>
            <person name="Collen J."/>
            <person name="Dattolo E."/>
            <person name="De Paoli E."/>
            <person name="Dittami S."/>
            <person name="Maumus F."/>
            <person name="Michel G."/>
            <person name="Kersting A."/>
            <person name="Lauritano C."/>
            <person name="Lohaus R."/>
            <person name="Toepel M."/>
            <person name="Tonon T."/>
            <person name="Vanneste K."/>
            <person name="Amirebrahimi M."/>
            <person name="Brakel J."/>
            <person name="Bostroem C."/>
            <person name="Chovatia M."/>
            <person name="Grimwood J."/>
            <person name="Jenkins J.W."/>
            <person name="Jueterbock A."/>
            <person name="Mraz A."/>
            <person name="Stam W.T."/>
            <person name="Tice H."/>
            <person name="Bornberg-Bauer E."/>
            <person name="Green P.J."/>
            <person name="Pearson G.A."/>
            <person name="Procaccini G."/>
            <person name="Duarte C.M."/>
            <person name="Schmutz J."/>
            <person name="Reusch T.B.H."/>
            <person name="Van de Peer Y."/>
        </authorList>
    </citation>
    <scope>NUCLEOTIDE SEQUENCE [LARGE SCALE GENOMIC DNA]</scope>
    <source>
        <strain evidence="10">cv. Finnish</strain>
    </source>
</reference>
<evidence type="ECO:0000256" key="6">
    <source>
        <dbReference type="ARBA" id="ARBA00023136"/>
    </source>
</evidence>
<comment type="caution">
    <text evidence="9">The sequence shown here is derived from an EMBL/GenBank/DDBJ whole genome shotgun (WGS) entry which is preliminary data.</text>
</comment>
<sequence length="470" mass="51712">MNYQRPTMASRRQNLLLRPRSRSPSPHRQTNGHGVKVNMKVKKTVEWLLAMGFSVQGFRCFPWMAVNFFLKDCLCVSPSALQILMNSANLPMIGKPLYGILSDAVSINGDHRLPYVAIGALLQAISWLTIVSLPRLYLTVTSLTILLILGNLGVSITEVANDAMVAEAGNRSRTSGHLQSFVWTFTSLAGILGNLLGGFAVSRFSPTTMFLFYGLMLIVQLLSTISISETSLNLPRKTTATATVTKSLSIRKQISELYSVLSIPEISHSIAWFSASFAVIPILMGTMFYYQTEYLKLDSSVIGLSKVFGQAYVLGWSLTYNRWLKEVPPRKLLSVIQVSIVVLMMSDIVFVAGIYRAIGVSDSVYVVVISGLLEVLVMQFKVLPFIVHIAQMCPVGCEGSLMAFVMSATAVAMIVSGYFGVLLANIFGVSDKDFSGFMVAIFVQAVCAGLPVFWSNYISDDSQRSQFKMR</sequence>
<feature type="compositionally biased region" description="Polar residues" evidence="7">
    <location>
        <begin position="1"/>
        <end position="13"/>
    </location>
</feature>
<keyword evidence="5 8" id="KW-1133">Transmembrane helix</keyword>
<gene>
    <name evidence="9" type="ORF">ZOSMA_67G00560</name>
</gene>
<keyword evidence="6 8" id="KW-0472">Membrane</keyword>
<evidence type="ECO:0000256" key="2">
    <source>
        <dbReference type="ARBA" id="ARBA00007015"/>
    </source>
</evidence>
<feature type="region of interest" description="Disordered" evidence="7">
    <location>
        <begin position="1"/>
        <end position="34"/>
    </location>
</feature>
<evidence type="ECO:0000256" key="8">
    <source>
        <dbReference type="SAM" id="Phobius"/>
    </source>
</evidence>
<dbReference type="PANTHER" id="PTHR31585:SF2">
    <property type="entry name" value="FOLATE-BIOPTERIN TRANSPORTER 7-RELATED"/>
    <property type="match status" value="1"/>
</dbReference>
<dbReference type="Proteomes" id="UP000036987">
    <property type="component" value="Unassembled WGS sequence"/>
</dbReference>
<dbReference type="InterPro" id="IPR036259">
    <property type="entry name" value="MFS_trans_sf"/>
</dbReference>
<evidence type="ECO:0000256" key="5">
    <source>
        <dbReference type="ARBA" id="ARBA00022989"/>
    </source>
</evidence>
<keyword evidence="3" id="KW-0813">Transport</keyword>
<dbReference type="Gene3D" id="1.20.1250.20">
    <property type="entry name" value="MFS general substrate transporter like domains"/>
    <property type="match status" value="1"/>
</dbReference>
<feature type="transmembrane region" description="Helical" evidence="8">
    <location>
        <begin position="332"/>
        <end position="358"/>
    </location>
</feature>
<feature type="compositionally biased region" description="Low complexity" evidence="7">
    <location>
        <begin position="15"/>
        <end position="26"/>
    </location>
</feature>
<dbReference type="PANTHER" id="PTHR31585">
    <property type="entry name" value="FOLATE-BIOPTERIN TRANSPORTER 1, CHLOROPLASTIC"/>
    <property type="match status" value="1"/>
</dbReference>
<evidence type="ECO:0000256" key="3">
    <source>
        <dbReference type="ARBA" id="ARBA00022448"/>
    </source>
</evidence>
<feature type="transmembrane region" description="Helical" evidence="8">
    <location>
        <begin position="434"/>
        <end position="454"/>
    </location>
</feature>
<feature type="transmembrane region" description="Helical" evidence="8">
    <location>
        <begin position="136"/>
        <end position="160"/>
    </location>
</feature>
<keyword evidence="4 8" id="KW-0812">Transmembrane</keyword>
<accession>A0A0K9NSI7</accession>
<feature type="transmembrane region" description="Helical" evidence="8">
    <location>
        <begin position="270"/>
        <end position="290"/>
    </location>
</feature>
<comment type="subcellular location">
    <subcellularLocation>
        <location evidence="1">Membrane</location>
        <topology evidence="1">Multi-pass membrane protein</topology>
    </subcellularLocation>
</comment>
<keyword evidence="10" id="KW-1185">Reference proteome</keyword>
<dbReference type="AlphaFoldDB" id="A0A0K9NSI7"/>
<dbReference type="OMA" id="SMYTIVF"/>
<dbReference type="GO" id="GO:0008517">
    <property type="term" value="F:folic acid transmembrane transporter activity"/>
    <property type="evidence" value="ECO:0000318"/>
    <property type="project" value="GO_Central"/>
</dbReference>
<comment type="similarity">
    <text evidence="2">Belongs to the major facilitator superfamily. Folate-biopterin transporter (TC 2.A.71) family.</text>
</comment>
<dbReference type="SUPFAM" id="SSF103473">
    <property type="entry name" value="MFS general substrate transporter"/>
    <property type="match status" value="1"/>
</dbReference>
<evidence type="ECO:0000256" key="7">
    <source>
        <dbReference type="SAM" id="MobiDB-lite"/>
    </source>
</evidence>
<dbReference type="EMBL" id="LFYR01001770">
    <property type="protein sequence ID" value="KMZ59563.1"/>
    <property type="molecule type" value="Genomic_DNA"/>
</dbReference>
<feature type="transmembrane region" description="Helical" evidence="8">
    <location>
        <begin position="401"/>
        <end position="428"/>
    </location>
</feature>
<feature type="transmembrane region" description="Helical" evidence="8">
    <location>
        <begin position="113"/>
        <end position="130"/>
    </location>
</feature>
<dbReference type="GO" id="GO:0016020">
    <property type="term" value="C:membrane"/>
    <property type="evidence" value="ECO:0007669"/>
    <property type="project" value="UniProtKB-SubCell"/>
</dbReference>
<evidence type="ECO:0000256" key="1">
    <source>
        <dbReference type="ARBA" id="ARBA00004141"/>
    </source>
</evidence>
<dbReference type="GO" id="GO:0098838">
    <property type="term" value="P:folate transmembrane transport"/>
    <property type="evidence" value="ECO:0000318"/>
    <property type="project" value="GO_Central"/>
</dbReference>
<dbReference type="InterPro" id="IPR039309">
    <property type="entry name" value="BT1"/>
</dbReference>
<protein>
    <submittedName>
        <fullName evidence="9">Putative folate-biopterin transporter 7</fullName>
    </submittedName>
</protein>
<proteinExistence type="inferred from homology"/>
<evidence type="ECO:0000256" key="4">
    <source>
        <dbReference type="ARBA" id="ARBA00022692"/>
    </source>
</evidence>